<dbReference type="PROSITE" id="PS00061">
    <property type="entry name" value="ADH_SHORT"/>
    <property type="match status" value="1"/>
</dbReference>
<dbReference type="PANTHER" id="PTHR43943">
    <property type="entry name" value="DEHYDROGENASE/REDUCTASE (SDR FAMILY) MEMBER 4"/>
    <property type="match status" value="1"/>
</dbReference>
<accession>A0A7W3RA44</accession>
<proteinExistence type="inferred from homology"/>
<protein>
    <submittedName>
        <fullName evidence="6">NAD(P)-dependent dehydrogenase (Short-subunit alcohol dehydrogenase family)</fullName>
    </submittedName>
</protein>
<dbReference type="EMBL" id="JACJII010000001">
    <property type="protein sequence ID" value="MBA9005339.1"/>
    <property type="molecule type" value="Genomic_DNA"/>
</dbReference>
<dbReference type="Gene3D" id="3.40.50.720">
    <property type="entry name" value="NAD(P)-binding Rossmann-like Domain"/>
    <property type="match status" value="1"/>
</dbReference>
<evidence type="ECO:0000256" key="1">
    <source>
        <dbReference type="ARBA" id="ARBA00006484"/>
    </source>
</evidence>
<dbReference type="SUPFAM" id="SSF51735">
    <property type="entry name" value="NAD(P)-binding Rossmann-fold domains"/>
    <property type="match status" value="1"/>
</dbReference>
<dbReference type="CDD" id="cd05233">
    <property type="entry name" value="SDR_c"/>
    <property type="match status" value="1"/>
</dbReference>
<dbReference type="AlphaFoldDB" id="A0A7W3RA44"/>
<keyword evidence="7" id="KW-1185">Reference proteome</keyword>
<sequence length="256" mass="26374">MDAERLRSLFDLTGRVAIITGGTRGIGRAVAEGFVAAGASVVVASRKADACAETEAHLKAMGGAALGVPAHLGDLDALDHLVARTADAFGRIDVVVNNAANALALPLGSLTPEAFAKSQDVNVRGPVFLVQRALDHLTESPCASVINVISAAAFLFSPGVSMYAAGKAAMMAYTRSMAAEFAPRGIRVNALAPGTVDTDMLRRNPPEVQEHMASASLQRRTADPDEMVGPALFLASDAAGFVTGQVLIADGGLVPR</sequence>
<dbReference type="Pfam" id="PF13561">
    <property type="entry name" value="adh_short_C2"/>
    <property type="match status" value="1"/>
</dbReference>
<dbReference type="PRINTS" id="PR00081">
    <property type="entry name" value="GDHRDH"/>
</dbReference>
<evidence type="ECO:0000313" key="6">
    <source>
        <dbReference type="EMBL" id="MBA9005339.1"/>
    </source>
</evidence>
<name>A0A7W3RA44_9ACTN</name>
<comment type="caution">
    <text evidence="6">The sequence shown here is derived from an EMBL/GenBank/DDBJ whole genome shotgun (WGS) entry which is preliminary data.</text>
</comment>
<dbReference type="InterPro" id="IPR057326">
    <property type="entry name" value="KR_dom"/>
</dbReference>
<comment type="similarity">
    <text evidence="1">Belongs to the short-chain dehydrogenases/reductases (SDR) family.</text>
</comment>
<evidence type="ECO:0000259" key="5">
    <source>
        <dbReference type="SMART" id="SM00822"/>
    </source>
</evidence>
<evidence type="ECO:0000256" key="4">
    <source>
        <dbReference type="ARBA" id="ARBA00023027"/>
    </source>
</evidence>
<organism evidence="6 7">
    <name type="scientific">Thermomonospora cellulosilytica</name>
    <dbReference type="NCBI Taxonomy" id="1411118"/>
    <lineage>
        <taxon>Bacteria</taxon>
        <taxon>Bacillati</taxon>
        <taxon>Actinomycetota</taxon>
        <taxon>Actinomycetes</taxon>
        <taxon>Streptosporangiales</taxon>
        <taxon>Thermomonosporaceae</taxon>
        <taxon>Thermomonospora</taxon>
    </lineage>
</organism>
<reference evidence="6 7" key="1">
    <citation type="submission" date="2020-08" db="EMBL/GenBank/DDBJ databases">
        <title>Sequencing the genomes of 1000 actinobacteria strains.</title>
        <authorList>
            <person name="Klenk H.-P."/>
        </authorList>
    </citation>
    <scope>NUCLEOTIDE SEQUENCE [LARGE SCALE GENOMIC DNA]</scope>
    <source>
        <strain evidence="6 7">DSM 45823</strain>
    </source>
</reference>
<evidence type="ECO:0000256" key="2">
    <source>
        <dbReference type="ARBA" id="ARBA00022797"/>
    </source>
</evidence>
<dbReference type="Proteomes" id="UP000539313">
    <property type="component" value="Unassembled WGS sequence"/>
</dbReference>
<gene>
    <name evidence="6" type="ORF">HNR21_004221</name>
</gene>
<dbReference type="PANTHER" id="PTHR43943:SF17">
    <property type="entry name" value="3-PHENYLPROPIONATE-DIHYDRODIOL_CINNAMIC ACID-DIHYDRODIOL DEHYDROGENASE"/>
    <property type="match status" value="1"/>
</dbReference>
<evidence type="ECO:0000313" key="7">
    <source>
        <dbReference type="Proteomes" id="UP000539313"/>
    </source>
</evidence>
<keyword evidence="3" id="KW-0560">Oxidoreductase</keyword>
<dbReference type="PRINTS" id="PR00080">
    <property type="entry name" value="SDRFAMILY"/>
</dbReference>
<dbReference type="InterPro" id="IPR020904">
    <property type="entry name" value="Sc_DH/Rdtase_CS"/>
</dbReference>
<keyword evidence="4" id="KW-0520">NAD</keyword>
<dbReference type="NCBIfam" id="NF005559">
    <property type="entry name" value="PRK07231.1"/>
    <property type="match status" value="1"/>
</dbReference>
<evidence type="ECO:0000256" key="3">
    <source>
        <dbReference type="ARBA" id="ARBA00023002"/>
    </source>
</evidence>
<keyword evidence="2" id="KW-0058">Aromatic hydrocarbons catabolism</keyword>
<dbReference type="RefSeq" id="WP_182706546.1">
    <property type="nucleotide sequence ID" value="NZ_JACJII010000001.1"/>
</dbReference>
<feature type="domain" description="Ketoreductase" evidence="5">
    <location>
        <begin position="15"/>
        <end position="194"/>
    </location>
</feature>
<dbReference type="InterPro" id="IPR002347">
    <property type="entry name" value="SDR_fam"/>
</dbReference>
<dbReference type="SMART" id="SM00822">
    <property type="entry name" value="PKS_KR"/>
    <property type="match status" value="1"/>
</dbReference>
<dbReference type="FunFam" id="3.40.50.720:FF:000084">
    <property type="entry name" value="Short-chain dehydrogenase reductase"/>
    <property type="match status" value="1"/>
</dbReference>
<dbReference type="GO" id="GO:0016491">
    <property type="term" value="F:oxidoreductase activity"/>
    <property type="evidence" value="ECO:0007669"/>
    <property type="project" value="UniProtKB-KW"/>
</dbReference>
<dbReference type="InterPro" id="IPR036291">
    <property type="entry name" value="NAD(P)-bd_dom_sf"/>
</dbReference>